<protein>
    <recommendedName>
        <fullName evidence="1">Heterokaryon incompatibility domain-containing protein</fullName>
    </recommendedName>
</protein>
<proteinExistence type="predicted"/>
<dbReference type="PANTHER" id="PTHR10622:SF10">
    <property type="entry name" value="HET DOMAIN-CONTAINING PROTEIN"/>
    <property type="match status" value="1"/>
</dbReference>
<dbReference type="Pfam" id="PF06985">
    <property type="entry name" value="HET"/>
    <property type="match status" value="1"/>
</dbReference>
<comment type="caution">
    <text evidence="2">The sequence shown here is derived from an EMBL/GenBank/DDBJ whole genome shotgun (WGS) entry which is preliminary data.</text>
</comment>
<sequence>MSKFISVQETIFPMPPSFKSCFAPQRLYAPRHPGKSIQPFFSGGSYPHRSHRLIQGEDEKKTSIKNPTSATLMAPTDVCPRRLIDTCTIKLVEFGKNETIPPYAILSHWWIEGKEVVYEEFRNLHWWTKFKSGYRKIKAACRQARRDGIRYIWVDTCCIEQGNHDDVAANITSMYAFYQNAEVCYAYLADMGAEFETSEWFERGWTLQELLAPRTVMFFNSKWQCVGDKHELRDDIQSETTIPPEVLSGKQSITDVDVLTRMSWAIGRNTTKEQDEAYCLQGLLGVSVEPDYEESLFSSFNRLGKALFEAQPELKGRLGIEEDLFSDSDSKSFYWLLIKRFSGT</sequence>
<accession>A0ABR1IZE6</accession>
<dbReference type="InterPro" id="IPR010730">
    <property type="entry name" value="HET"/>
</dbReference>
<evidence type="ECO:0000259" key="1">
    <source>
        <dbReference type="Pfam" id="PF06985"/>
    </source>
</evidence>
<evidence type="ECO:0000313" key="2">
    <source>
        <dbReference type="EMBL" id="KAK7443560.1"/>
    </source>
</evidence>
<name>A0ABR1IZE6_9AGAR</name>
<keyword evidence="3" id="KW-1185">Reference proteome</keyword>
<dbReference type="PANTHER" id="PTHR10622">
    <property type="entry name" value="HET DOMAIN-CONTAINING PROTEIN"/>
    <property type="match status" value="1"/>
</dbReference>
<dbReference type="EMBL" id="JBANRG010000054">
    <property type="protein sequence ID" value="KAK7443560.1"/>
    <property type="molecule type" value="Genomic_DNA"/>
</dbReference>
<evidence type="ECO:0000313" key="3">
    <source>
        <dbReference type="Proteomes" id="UP001498398"/>
    </source>
</evidence>
<gene>
    <name evidence="2" type="ORF">VKT23_015733</name>
</gene>
<reference evidence="2 3" key="1">
    <citation type="submission" date="2024-01" db="EMBL/GenBank/DDBJ databases">
        <title>A draft genome for the cacao thread blight pathogen Marasmiellus scandens.</title>
        <authorList>
            <person name="Baruah I.K."/>
            <person name="Leung J."/>
            <person name="Bukari Y."/>
            <person name="Amoako-Attah I."/>
            <person name="Meinhardt L.W."/>
            <person name="Bailey B.A."/>
            <person name="Cohen S.P."/>
        </authorList>
    </citation>
    <scope>NUCLEOTIDE SEQUENCE [LARGE SCALE GENOMIC DNA]</scope>
    <source>
        <strain evidence="2 3">GH-19</strain>
    </source>
</reference>
<dbReference type="Proteomes" id="UP001498398">
    <property type="component" value="Unassembled WGS sequence"/>
</dbReference>
<organism evidence="2 3">
    <name type="scientific">Marasmiellus scandens</name>
    <dbReference type="NCBI Taxonomy" id="2682957"/>
    <lineage>
        <taxon>Eukaryota</taxon>
        <taxon>Fungi</taxon>
        <taxon>Dikarya</taxon>
        <taxon>Basidiomycota</taxon>
        <taxon>Agaricomycotina</taxon>
        <taxon>Agaricomycetes</taxon>
        <taxon>Agaricomycetidae</taxon>
        <taxon>Agaricales</taxon>
        <taxon>Marasmiineae</taxon>
        <taxon>Omphalotaceae</taxon>
        <taxon>Marasmiellus</taxon>
    </lineage>
</organism>
<feature type="domain" description="Heterokaryon incompatibility" evidence="1">
    <location>
        <begin position="103"/>
        <end position="192"/>
    </location>
</feature>